<keyword evidence="9" id="KW-0472">Membrane</keyword>
<dbReference type="InterPro" id="IPR052595">
    <property type="entry name" value="LRRC69/RLP"/>
</dbReference>
<dbReference type="InterPro" id="IPR055414">
    <property type="entry name" value="LRR_R13L4/SHOC2-like"/>
</dbReference>
<keyword evidence="13" id="KW-0808">Transferase</keyword>
<dbReference type="Pfam" id="PF00560">
    <property type="entry name" value="LRR_1"/>
    <property type="match status" value="5"/>
</dbReference>
<keyword evidence="7" id="KW-0067">ATP-binding</keyword>
<dbReference type="Gene3D" id="2.130.10.10">
    <property type="entry name" value="YVTN repeat-like/Quinoprotein amine dehydrogenase"/>
    <property type="match status" value="1"/>
</dbReference>
<evidence type="ECO:0000256" key="4">
    <source>
        <dbReference type="ARBA" id="ARBA00022729"/>
    </source>
</evidence>
<dbReference type="OrthoDB" id="676979at2759"/>
<evidence type="ECO:0000256" key="2">
    <source>
        <dbReference type="ARBA" id="ARBA00022614"/>
    </source>
</evidence>
<dbReference type="FunFam" id="3.80.10.10:FF:000317">
    <property type="entry name" value="Inactive leucine-rich repeat receptor-like protein kinase"/>
    <property type="match status" value="1"/>
</dbReference>
<feature type="domain" description="Disease resistance R13L4/SHOC-2-like LRR" evidence="12">
    <location>
        <begin position="1052"/>
        <end position="1138"/>
    </location>
</feature>
<keyword evidence="8" id="KW-1133">Transmembrane helix</keyword>
<evidence type="ECO:0000256" key="7">
    <source>
        <dbReference type="ARBA" id="ARBA00022840"/>
    </source>
</evidence>
<protein>
    <submittedName>
        <fullName evidence="13">Putative leucine-rich repeat receptor-like protein kinase</fullName>
    </submittedName>
</protein>
<keyword evidence="2" id="KW-0433">Leucine-rich repeat</keyword>
<evidence type="ECO:0000256" key="6">
    <source>
        <dbReference type="ARBA" id="ARBA00022741"/>
    </source>
</evidence>
<dbReference type="Pfam" id="PF23598">
    <property type="entry name" value="LRR_14"/>
    <property type="match status" value="1"/>
</dbReference>
<comment type="subcellular location">
    <subcellularLocation>
        <location evidence="1">Membrane</location>
        <topology evidence="1">Single-pass membrane protein</topology>
    </subcellularLocation>
</comment>
<evidence type="ECO:0000256" key="9">
    <source>
        <dbReference type="ARBA" id="ARBA00023136"/>
    </source>
</evidence>
<gene>
    <name evidence="13" type="ORF">Ctob_013136</name>
</gene>
<evidence type="ECO:0000256" key="3">
    <source>
        <dbReference type="ARBA" id="ARBA00022692"/>
    </source>
</evidence>
<dbReference type="InterPro" id="IPR003591">
    <property type="entry name" value="Leu-rich_rpt_typical-subtyp"/>
</dbReference>
<keyword evidence="4 11" id="KW-0732">Signal</keyword>
<keyword evidence="13" id="KW-0418">Kinase</keyword>
<dbReference type="EMBL" id="JWZX01001134">
    <property type="protein sequence ID" value="KOO34682.1"/>
    <property type="molecule type" value="Genomic_DNA"/>
</dbReference>
<dbReference type="PANTHER" id="PTHR48057">
    <property type="entry name" value="LEUCINE-RICH REPEAT SERINE/THREONINE-PROTEIN KINASE 1"/>
    <property type="match status" value="1"/>
</dbReference>
<evidence type="ECO:0000256" key="1">
    <source>
        <dbReference type="ARBA" id="ARBA00004167"/>
    </source>
</evidence>
<evidence type="ECO:0000256" key="11">
    <source>
        <dbReference type="SAM" id="SignalP"/>
    </source>
</evidence>
<keyword evidence="6" id="KW-0547">Nucleotide-binding</keyword>
<proteinExistence type="predicted"/>
<evidence type="ECO:0000256" key="8">
    <source>
        <dbReference type="ARBA" id="ARBA00022989"/>
    </source>
</evidence>
<dbReference type="SUPFAM" id="SSF110296">
    <property type="entry name" value="Oligoxyloglucan reducing end-specific cellobiohydrolase"/>
    <property type="match status" value="1"/>
</dbReference>
<name>A0A0M0K7V3_9EUKA</name>
<evidence type="ECO:0000259" key="12">
    <source>
        <dbReference type="Pfam" id="PF23598"/>
    </source>
</evidence>
<dbReference type="GO" id="GO:0009791">
    <property type="term" value="P:post-embryonic development"/>
    <property type="evidence" value="ECO:0007669"/>
    <property type="project" value="UniProtKB-ARBA"/>
</dbReference>
<keyword evidence="14" id="KW-1185">Reference proteome</keyword>
<keyword evidence="5" id="KW-0677">Repeat</keyword>
<dbReference type="FunFam" id="3.80.10.10:FF:000233">
    <property type="entry name" value="Leucine-rich repeat receptor-like protein kinase TDR"/>
    <property type="match status" value="1"/>
</dbReference>
<dbReference type="GO" id="GO:0016301">
    <property type="term" value="F:kinase activity"/>
    <property type="evidence" value="ECO:0007669"/>
    <property type="project" value="UniProtKB-KW"/>
</dbReference>
<evidence type="ECO:0000313" key="13">
    <source>
        <dbReference type="EMBL" id="KOO34682.1"/>
    </source>
</evidence>
<reference evidence="14" key="1">
    <citation type="journal article" date="2015" name="PLoS Genet.">
        <title>Genome Sequence and Transcriptome Analyses of Chrysochromulina tobin: Metabolic Tools for Enhanced Algal Fitness in the Prominent Order Prymnesiales (Haptophyceae).</title>
        <authorList>
            <person name="Hovde B.T."/>
            <person name="Deodato C.R."/>
            <person name="Hunsperger H.M."/>
            <person name="Ryken S.A."/>
            <person name="Yost W."/>
            <person name="Jha R.K."/>
            <person name="Patterson J."/>
            <person name="Monnat R.J. Jr."/>
            <person name="Barlow S.B."/>
            <person name="Starkenburg S.R."/>
            <person name="Cattolico R.A."/>
        </authorList>
    </citation>
    <scope>NUCLEOTIDE SEQUENCE</scope>
    <source>
        <strain evidence="14">CCMP291</strain>
    </source>
</reference>
<dbReference type="SMART" id="SM00369">
    <property type="entry name" value="LRR_TYP"/>
    <property type="match status" value="13"/>
</dbReference>
<evidence type="ECO:0000256" key="10">
    <source>
        <dbReference type="ARBA" id="ARBA00023180"/>
    </source>
</evidence>
<dbReference type="PANTHER" id="PTHR48057:SF7">
    <property type="entry name" value="LEUCINE-RICH REPEAT SERINE_THREONINE-PROTEIN KINASE 1"/>
    <property type="match status" value="1"/>
</dbReference>
<dbReference type="GO" id="GO:0005524">
    <property type="term" value="F:ATP binding"/>
    <property type="evidence" value="ECO:0007669"/>
    <property type="project" value="UniProtKB-KW"/>
</dbReference>
<dbReference type="InterPro" id="IPR001611">
    <property type="entry name" value="Leu-rich_rpt"/>
</dbReference>
<keyword evidence="13" id="KW-0675">Receptor</keyword>
<organism evidence="13 14">
    <name type="scientific">Chrysochromulina tobinii</name>
    <dbReference type="NCBI Taxonomy" id="1460289"/>
    <lineage>
        <taxon>Eukaryota</taxon>
        <taxon>Haptista</taxon>
        <taxon>Haptophyta</taxon>
        <taxon>Prymnesiophyceae</taxon>
        <taxon>Prymnesiales</taxon>
        <taxon>Chrysochromulinaceae</taxon>
        <taxon>Chrysochromulina</taxon>
    </lineage>
</organism>
<sequence>MLALRRVAGLWGRPRCLFLLMLVLNAARAHWHERWEYGALHNYPWYGQDWVHSVTDFYCDDTCEDRLMLATTIDREFKALVDIFNQTTGGPRDVYRGAFEGHNHTIAALGMAARRAASLNQWKRMDGWETILTAHTSTSALCTALKLEGNVSFTREFCYETINASSQGPLFPNPRWSIIEDCCLKFNRTIGHGLSAFFWTDEYAEAPTCAMNGVVPRDPAGYLIPPLGCKMVYGMGLVVGRYGRILRTEDGGHNWENVASPTTAHLHSISMNVENTKSGPRNNYDPNEDTAWAVGEAGTILQTDDRGRSWRDITNDVISSLGTNLLLNGRRLNTITLRSVKHHRTGQQVQPLGGIGVSRPAIRVLVVGDENTILRYEPCAVTSGAEQTCYGQSFRWIDMSISYYEDYYGDLYDVHFFNPVQPTQNPKPPLAYAVGKFRGRDGSAFAYTRLNSQYGQLVVLRLTAHGQVQPQNSPHGWSSRASHTCIDANGYGCWTIVTPGWTEGLTYEQGFDQNTDDPPTCCSTARCYYPEDFISCFPWPSGALAVRDRALRAIKCRRADNAKDGNDLCVVVGDRGGVYVTSVGFSYNSQTSDETRQLWTDFTRHGAAATANRSSNLLTVSRINWDDGQLRAAIFGGTGGVVLHVVPDLVNDFLVLEIQETNTIDDIMYIAETDRTASNDELPDNYALVLGSQFYDEYNVTYNTTALILDPEGTVRIGGRNFSIGIVEQNDRHPPRWSSIFRPPTDPRCPGSAAASAIDEFGFVARGICPAFPNRRTASSGPIARTIGEARGYPPVLQTGLEMMSRYCVYGWAKGNPTTCMEPFAYGPTIAENLQGFHGSPVWQPDPCQDWCQAWIVDPDKNTSVPVVDWTAISDPCEDAWFGVTCTESDASYANGRWVTRYYSNADDLWKMSARSQSEASSRGVPLAGWRNMSRVMTVTDLWLYSNALGGPVPLSIANLSSIKYLSFGANHLYGALPEDVWLNLTALEYLSFANNNLTGELPASLGNLTTLEELRLHQNSLSGDIPESFGDLSSIRSLSLHTNNLTGTIPHSMCNLSHLQYLWLQNNRFTGALPSEVDKLQSLRYLWLYTNLLDEPLPDSMGQLTALSVLDLSDNVIPGRIPNSLGNMVGLRQLRLARNRLMAELPDSLSFLHSLEVLDLRGNLISGPLPDSLGNLNRLRYVHLQDNSFEGSIPSGAVHGLREVQRMELQGNLLYGELPEEVGEMVSLRFLNISSQRGTIRFSGQLPRRMTLLNTLAELHIEHNQFDGTLPERIWRMENLELLTAHNNKLKGPIPHGVGYLKNLRELLLYNNEIDGTVPDTFDGMAFATRIALYNNRLEGTLPPTLGHMPRLRFFDAHNNRISGSLPTTIGLLDDLEQLVLQQNALIGPLPTEIGEMRAMRILDISRNNLTHPVPSELGRLSTLERLSLNDNVPGLRGSIPTTLGGLNARTVELSNNALNGELPTFLQTFQSGRLVRIAGNPYYCPLPTWSIPTIWSMSTTSANQAPPPPLSAYAGIACRHCHDEDYNADGTLKYTLRDFRGNVLPDYTRSCSGHGICIDGAVCNCEPAWRHGSFDDCSHLACPTTPVLLPNGETIQAVCKNIGTCYNSVYMYNTTQVSTQGACFDGPSTFFTPESFVGEDYVSHYVQCALNKVTIARCQCPEGTAQPDCRAIVVEDAQLTVLSAAPRATTTPSLTASLLASGLALAAAAGLTIQRRM</sequence>
<dbReference type="InterPro" id="IPR032675">
    <property type="entry name" value="LRR_dom_sf"/>
</dbReference>
<dbReference type="GO" id="GO:0016020">
    <property type="term" value="C:membrane"/>
    <property type="evidence" value="ECO:0007669"/>
    <property type="project" value="UniProtKB-SubCell"/>
</dbReference>
<keyword evidence="10" id="KW-0325">Glycoprotein</keyword>
<feature type="chain" id="PRO_5005602458" evidence="11">
    <location>
        <begin position="30"/>
        <end position="1719"/>
    </location>
</feature>
<dbReference type="SUPFAM" id="SSF52058">
    <property type="entry name" value="L domain-like"/>
    <property type="match status" value="2"/>
</dbReference>
<evidence type="ECO:0000313" key="14">
    <source>
        <dbReference type="Proteomes" id="UP000037460"/>
    </source>
</evidence>
<evidence type="ECO:0000256" key="5">
    <source>
        <dbReference type="ARBA" id="ARBA00022737"/>
    </source>
</evidence>
<keyword evidence="3" id="KW-0812">Transmembrane</keyword>
<dbReference type="Proteomes" id="UP000037460">
    <property type="component" value="Unassembled WGS sequence"/>
</dbReference>
<feature type="signal peptide" evidence="11">
    <location>
        <begin position="1"/>
        <end position="29"/>
    </location>
</feature>
<dbReference type="Gene3D" id="3.80.10.10">
    <property type="entry name" value="Ribonuclease Inhibitor"/>
    <property type="match status" value="2"/>
</dbReference>
<comment type="caution">
    <text evidence="13">The sequence shown here is derived from an EMBL/GenBank/DDBJ whole genome shotgun (WGS) entry which is preliminary data.</text>
</comment>
<dbReference type="InterPro" id="IPR015943">
    <property type="entry name" value="WD40/YVTN_repeat-like_dom_sf"/>
</dbReference>
<accession>A0A0M0K7V3</accession>